<dbReference type="AlphaFoldDB" id="A0AAV2Z6K2"/>
<gene>
    <name evidence="1" type="ORF">N0F65_001812</name>
</gene>
<protein>
    <submittedName>
        <fullName evidence="1">Uncharacterized protein</fullName>
    </submittedName>
</protein>
<comment type="caution">
    <text evidence="1">The sequence shown here is derived from an EMBL/GenBank/DDBJ whole genome shotgun (WGS) entry which is preliminary data.</text>
</comment>
<sequence>MVVAAAAATSDSAVVLENQENVDHGNRLAASGDPNASDISLTQEKLEDLILEAYTSMQSDGESIFLPEEVASKLHTMAELVRGCVKN</sequence>
<name>A0AAV2Z6K2_9STRA</name>
<evidence type="ECO:0000313" key="2">
    <source>
        <dbReference type="Proteomes" id="UP001146120"/>
    </source>
</evidence>
<evidence type="ECO:0000313" key="1">
    <source>
        <dbReference type="EMBL" id="DBA01307.1"/>
    </source>
</evidence>
<organism evidence="1 2">
    <name type="scientific">Lagenidium giganteum</name>
    <dbReference type="NCBI Taxonomy" id="4803"/>
    <lineage>
        <taxon>Eukaryota</taxon>
        <taxon>Sar</taxon>
        <taxon>Stramenopiles</taxon>
        <taxon>Oomycota</taxon>
        <taxon>Peronosporomycetes</taxon>
        <taxon>Pythiales</taxon>
        <taxon>Pythiaceae</taxon>
    </lineage>
</organism>
<dbReference type="Proteomes" id="UP001146120">
    <property type="component" value="Unassembled WGS sequence"/>
</dbReference>
<accession>A0AAV2Z6K2</accession>
<proteinExistence type="predicted"/>
<reference evidence="1" key="1">
    <citation type="submission" date="2022-11" db="EMBL/GenBank/DDBJ databases">
        <authorList>
            <person name="Morgan W.R."/>
            <person name="Tartar A."/>
        </authorList>
    </citation>
    <scope>NUCLEOTIDE SEQUENCE</scope>
    <source>
        <strain evidence="1">ARSEF 373</strain>
    </source>
</reference>
<reference evidence="1" key="2">
    <citation type="journal article" date="2023" name="Microbiol Resour">
        <title>Decontamination and Annotation of the Draft Genome Sequence of the Oomycete Lagenidium giganteum ARSEF 373.</title>
        <authorList>
            <person name="Morgan W.R."/>
            <person name="Tartar A."/>
        </authorList>
    </citation>
    <scope>NUCLEOTIDE SEQUENCE</scope>
    <source>
        <strain evidence="1">ARSEF 373</strain>
    </source>
</reference>
<dbReference type="EMBL" id="DAKRPA010000050">
    <property type="protein sequence ID" value="DBA01307.1"/>
    <property type="molecule type" value="Genomic_DNA"/>
</dbReference>
<keyword evidence="2" id="KW-1185">Reference proteome</keyword>